<dbReference type="InterPro" id="IPR002110">
    <property type="entry name" value="Ankyrin_rpt"/>
</dbReference>
<dbReference type="OrthoDB" id="10266696at2759"/>
<feature type="region of interest" description="Disordered" evidence="6">
    <location>
        <begin position="821"/>
        <end position="847"/>
    </location>
</feature>
<keyword evidence="1" id="KW-0479">Metal-binding</keyword>
<feature type="compositionally biased region" description="Low complexity" evidence="6">
    <location>
        <begin position="832"/>
        <end position="843"/>
    </location>
</feature>
<name>A0A9W8LKF4_9FUNG</name>
<keyword evidence="9" id="KW-1185">Reference proteome</keyword>
<feature type="region of interest" description="Disordered" evidence="6">
    <location>
        <begin position="127"/>
        <end position="184"/>
    </location>
</feature>
<keyword evidence="3" id="KW-0862">Zinc</keyword>
<dbReference type="InterPro" id="IPR037278">
    <property type="entry name" value="ARFGAP/RecO"/>
</dbReference>
<gene>
    <name evidence="8" type="ORF">H4R18_002172</name>
</gene>
<dbReference type="GO" id="GO:0008270">
    <property type="term" value="F:zinc ion binding"/>
    <property type="evidence" value="ECO:0007669"/>
    <property type="project" value="UniProtKB-KW"/>
</dbReference>
<evidence type="ECO:0000256" key="5">
    <source>
        <dbReference type="PROSITE-ProRule" id="PRU00288"/>
    </source>
</evidence>
<dbReference type="InterPro" id="IPR045258">
    <property type="entry name" value="ACAP1/2/3-like"/>
</dbReference>
<dbReference type="PANTHER" id="PTHR23180:SF410">
    <property type="entry name" value="BAR DOMAIN PROTEIN (AFU_ORTHOLOGUE AFUA_2G11475)"/>
    <property type="match status" value="1"/>
</dbReference>
<dbReference type="SMART" id="SM00105">
    <property type="entry name" value="ArfGap"/>
    <property type="match status" value="1"/>
</dbReference>
<evidence type="ECO:0000256" key="3">
    <source>
        <dbReference type="ARBA" id="ARBA00022833"/>
    </source>
</evidence>
<dbReference type="SUPFAM" id="SSF48403">
    <property type="entry name" value="Ankyrin repeat"/>
    <property type="match status" value="1"/>
</dbReference>
<dbReference type="Pfam" id="PF12796">
    <property type="entry name" value="Ank_2"/>
    <property type="match status" value="1"/>
</dbReference>
<evidence type="ECO:0000256" key="6">
    <source>
        <dbReference type="SAM" id="MobiDB-lite"/>
    </source>
</evidence>
<feature type="repeat" description="ANK" evidence="4">
    <location>
        <begin position="1077"/>
        <end position="1109"/>
    </location>
</feature>
<dbReference type="InterPro" id="IPR036770">
    <property type="entry name" value="Ankyrin_rpt-contain_sf"/>
</dbReference>
<evidence type="ECO:0000313" key="9">
    <source>
        <dbReference type="Proteomes" id="UP001140217"/>
    </source>
</evidence>
<dbReference type="EMBL" id="JANBUL010000068">
    <property type="protein sequence ID" value="KAJ2782604.1"/>
    <property type="molecule type" value="Genomic_DNA"/>
</dbReference>
<dbReference type="Pfam" id="PF01412">
    <property type="entry name" value="ArfGap"/>
    <property type="match status" value="1"/>
</dbReference>
<dbReference type="InterPro" id="IPR011993">
    <property type="entry name" value="PH-like_dom_sf"/>
</dbReference>
<feature type="compositionally biased region" description="Low complexity" evidence="6">
    <location>
        <begin position="663"/>
        <end position="679"/>
    </location>
</feature>
<dbReference type="PANTHER" id="PTHR23180">
    <property type="entry name" value="CENTAURIN/ARF"/>
    <property type="match status" value="1"/>
</dbReference>
<dbReference type="InterPro" id="IPR027267">
    <property type="entry name" value="AH/BAR_dom_sf"/>
</dbReference>
<protein>
    <recommendedName>
        <fullName evidence="7">Arf-GAP domain-containing protein</fullName>
    </recommendedName>
</protein>
<dbReference type="SUPFAM" id="SSF57863">
    <property type="entry name" value="ArfGap/RecO-like zinc finger"/>
    <property type="match status" value="1"/>
</dbReference>
<feature type="compositionally biased region" description="Low complexity" evidence="6">
    <location>
        <begin position="575"/>
        <end position="588"/>
    </location>
</feature>
<feature type="region of interest" description="Disordered" evidence="6">
    <location>
        <begin position="1452"/>
        <end position="1474"/>
    </location>
</feature>
<dbReference type="Gene3D" id="1.10.220.150">
    <property type="entry name" value="Arf GTPase activating protein"/>
    <property type="match status" value="1"/>
</dbReference>
<feature type="region of interest" description="Disordered" evidence="6">
    <location>
        <begin position="1129"/>
        <end position="1185"/>
    </location>
</feature>
<sequence>MDDRLTVVVADGERADEYVAAGDGGWRVAGPGDDGPALRAAGPRAGAAGALALGGAEIPQALGLVPMYGAAAKVHVAVHGAEPAVVVRAGGGEWRPPVEGNVVYGFRARWAAADHGAPHGVATLTVSAPGSPTHTLALHIGAPPTQPPTQLQPQPQPQPGAALASPPPEAPAKPASQHTLAGAAAAPKCLDDEAPDMMDQLGPHVFCDMLAHHHYRRRKQQQQRQSAGDEGDDSDDDGARHPLFGRWVAEDGPAFRAAIRRLEARAMEGRAHYKELARQATGLREAYRAFMRQLTETLAAAEALDVVRPLRDSFLEPMKADINQLLNTVCTNWDLVVVAYARRMYDASLRTLDERKAEFDSATDQHYADVHKYLKTRPSSSPSAAAADDARDEAFAMARVRFDNVRWAYFLDLWAATGGWSELEMFVSVLKWAKSVARARDCFRTPPLAENSALRWFLDNLPATYDEVRMQRAEVTEFQAFIENPFGGVVREHALTPTEDGPADHADYVRVSLDLAQDPHGALLMQPPAMRQSVSSSHISATGIRREIGALRLSAMPHTVQSAQPVAPAAPTIATTAAAGSSAPSGGASPPPPPPPGTTMSSTTTDEPDRGESADHLVGSIGRRQRLLLAPESARRPGVRREQLVRSGVREGLLLARGGGSSSGSSSGNNGASNGSSGTSGVWRQFWCVARDGWFQRHTGWRSGTADPVGEPLNLSLATVRVVGPESRAAGRRRFCFEVITPTYHGVFQAAGASDLAAWVDCLRRAIELSLLGGAKPRSRHTQPDPAARDRWAAARLSRLSHVSELGSTVTLSLSSASASLASLGPGPPQRGQPQQQHQQQQPLRRASVEGAAVPLLPLLPLLLRQDAANGECADCAAPGPEWCSLNLGALLCIECSGVHRGLGTHVTKVRSLTLDVTSFTPAAVAVLAATGNGLNRRVLEAGAAAAGAARPGPGAAAEARRAFAEAKYVRRAFVDRAWRPAAGSGPLHAWFARGEGAAWDSGAAQLLFAAAEAGDVAAALRALMMGADAGRAHPAAGVSPLGAALFGVTGTGEPHVPVAELLVLNGAPLNWQDEADEHTALHVACERACEPAIRYLLDRGADPLARSLRGLRPHELLPPGHALRAAVEAAAARAAERRAADQPPPADPHAGSSSGGSSSNRRRSSSSTAAAAAGPAPPDPRSSSSNLIAAARRFTSSLAAARMSVSTERPSMLEINGAPSSSSSSAERRQGPPALPPAASWLPGPRRARAASSSLAARLAAGGGDGGAPPLPTILSAREDAPASDDGGSVRSASSSCSSSSTRSGGGGGGGAVRQPASLPVSPAMPSTPLPLPRASVSRHGSLRRAAGAVAGRMMDPAATVSSVGGSFVDIHSSLSPLPREASNINAGNRSTLALFAEPEGLVAKLVHGAGRKRESKVLVRRSTHALRQSSSADALDSSNTAAAAAAAAVSGDDDCGGDGCRPPTNDSRKDRHRFRLLGRSSKVAGLFARADRRSVLR</sequence>
<evidence type="ECO:0000256" key="4">
    <source>
        <dbReference type="PROSITE-ProRule" id="PRU00023"/>
    </source>
</evidence>
<dbReference type="Proteomes" id="UP001140217">
    <property type="component" value="Unassembled WGS sequence"/>
</dbReference>
<feature type="compositionally biased region" description="Basic and acidic residues" evidence="6">
    <location>
        <begin position="633"/>
        <end position="644"/>
    </location>
</feature>
<feature type="compositionally biased region" description="Low complexity" evidence="6">
    <location>
        <begin position="1238"/>
        <end position="1261"/>
    </location>
</feature>
<organism evidence="8 9">
    <name type="scientific">Coemansia javaensis</name>
    <dbReference type="NCBI Taxonomy" id="2761396"/>
    <lineage>
        <taxon>Eukaryota</taxon>
        <taxon>Fungi</taxon>
        <taxon>Fungi incertae sedis</taxon>
        <taxon>Zoopagomycota</taxon>
        <taxon>Kickxellomycotina</taxon>
        <taxon>Kickxellomycetes</taxon>
        <taxon>Kickxellales</taxon>
        <taxon>Kickxellaceae</taxon>
        <taxon>Coemansia</taxon>
    </lineage>
</organism>
<dbReference type="Gene3D" id="1.20.1270.60">
    <property type="entry name" value="Arfaptin homology (AH) domain/BAR domain"/>
    <property type="match status" value="1"/>
</dbReference>
<evidence type="ECO:0000256" key="2">
    <source>
        <dbReference type="ARBA" id="ARBA00022771"/>
    </source>
</evidence>
<feature type="region of interest" description="Disordered" evidence="6">
    <location>
        <begin position="216"/>
        <end position="245"/>
    </location>
</feature>
<feature type="compositionally biased region" description="Low complexity" evidence="6">
    <location>
        <begin position="1149"/>
        <end position="1175"/>
    </location>
</feature>
<evidence type="ECO:0000259" key="7">
    <source>
        <dbReference type="PROSITE" id="PS50115"/>
    </source>
</evidence>
<feature type="region of interest" description="Disordered" evidence="6">
    <location>
        <begin position="575"/>
        <end position="679"/>
    </location>
</feature>
<proteinExistence type="predicted"/>
<feature type="domain" description="Arf-GAP" evidence="7">
    <location>
        <begin position="857"/>
        <end position="982"/>
    </location>
</feature>
<dbReference type="Gene3D" id="2.30.29.30">
    <property type="entry name" value="Pleckstrin-homology domain (PH domain)/Phosphotyrosine-binding domain (PTB)"/>
    <property type="match status" value="1"/>
</dbReference>
<dbReference type="SMART" id="SM00248">
    <property type="entry name" value="ANK"/>
    <property type="match status" value="2"/>
</dbReference>
<dbReference type="PROSITE" id="PS50115">
    <property type="entry name" value="ARFGAP"/>
    <property type="match status" value="1"/>
</dbReference>
<reference evidence="8" key="1">
    <citation type="submission" date="2022-07" db="EMBL/GenBank/DDBJ databases">
        <title>Phylogenomic reconstructions and comparative analyses of Kickxellomycotina fungi.</title>
        <authorList>
            <person name="Reynolds N.K."/>
            <person name="Stajich J.E."/>
            <person name="Barry K."/>
            <person name="Grigoriev I.V."/>
            <person name="Crous P."/>
            <person name="Smith M.E."/>
        </authorList>
    </citation>
    <scope>NUCLEOTIDE SEQUENCE</scope>
    <source>
        <strain evidence="8">NBRC 105414</strain>
    </source>
</reference>
<accession>A0A9W8LKF4</accession>
<evidence type="ECO:0000256" key="1">
    <source>
        <dbReference type="ARBA" id="ARBA00022723"/>
    </source>
</evidence>
<dbReference type="SMART" id="SM00233">
    <property type="entry name" value="PH"/>
    <property type="match status" value="1"/>
</dbReference>
<feature type="compositionally biased region" description="Low complexity" evidence="6">
    <location>
        <begin position="148"/>
        <end position="164"/>
    </location>
</feature>
<feature type="region of interest" description="Disordered" evidence="6">
    <location>
        <begin position="1204"/>
        <end position="1344"/>
    </location>
</feature>
<dbReference type="SUPFAM" id="SSF103657">
    <property type="entry name" value="BAR/IMD domain-like"/>
    <property type="match status" value="1"/>
</dbReference>
<feature type="compositionally biased region" description="Low complexity" evidence="6">
    <location>
        <begin position="1285"/>
        <end position="1304"/>
    </location>
</feature>
<dbReference type="GO" id="GO:0005096">
    <property type="term" value="F:GTPase activator activity"/>
    <property type="evidence" value="ECO:0007669"/>
    <property type="project" value="InterPro"/>
</dbReference>
<dbReference type="SUPFAM" id="SSF50729">
    <property type="entry name" value="PH domain-like"/>
    <property type="match status" value="1"/>
</dbReference>
<dbReference type="Gene3D" id="1.25.40.20">
    <property type="entry name" value="Ankyrin repeat-containing domain"/>
    <property type="match status" value="1"/>
</dbReference>
<dbReference type="PROSITE" id="PS50088">
    <property type="entry name" value="ANK_REPEAT"/>
    <property type="match status" value="1"/>
</dbReference>
<dbReference type="InterPro" id="IPR038508">
    <property type="entry name" value="ArfGAP_dom_sf"/>
</dbReference>
<dbReference type="InterPro" id="IPR001849">
    <property type="entry name" value="PH_domain"/>
</dbReference>
<keyword evidence="2 5" id="KW-0863">Zinc-finger</keyword>
<dbReference type="PRINTS" id="PR00405">
    <property type="entry name" value="REVINTRACTNG"/>
</dbReference>
<evidence type="ECO:0000313" key="8">
    <source>
        <dbReference type="EMBL" id="KAJ2782604.1"/>
    </source>
</evidence>
<dbReference type="CDD" id="cd08204">
    <property type="entry name" value="ArfGap"/>
    <property type="match status" value="1"/>
</dbReference>
<comment type="caution">
    <text evidence="8">The sequence shown here is derived from an EMBL/GenBank/DDBJ whole genome shotgun (WGS) entry which is preliminary data.</text>
</comment>
<dbReference type="PROSITE" id="PS50297">
    <property type="entry name" value="ANK_REP_REGION"/>
    <property type="match status" value="1"/>
</dbReference>
<keyword evidence="4" id="KW-0040">ANK repeat</keyword>
<dbReference type="InterPro" id="IPR001164">
    <property type="entry name" value="ArfGAP_dom"/>
</dbReference>